<name>A0A426X1C5_ENSVE</name>
<dbReference type="Proteomes" id="UP000287651">
    <property type="component" value="Unassembled WGS sequence"/>
</dbReference>
<evidence type="ECO:0000256" key="1">
    <source>
        <dbReference type="SAM" id="MobiDB-lite"/>
    </source>
</evidence>
<dbReference type="EMBL" id="AMZH03029390">
    <property type="protein sequence ID" value="RRT33292.1"/>
    <property type="molecule type" value="Genomic_DNA"/>
</dbReference>
<proteinExistence type="predicted"/>
<reference evidence="2 3" key="1">
    <citation type="journal article" date="2014" name="Agronomy (Basel)">
        <title>A Draft Genome Sequence for Ensete ventricosum, the Drought-Tolerant Tree Against Hunger.</title>
        <authorList>
            <person name="Harrison J."/>
            <person name="Moore K.A."/>
            <person name="Paszkiewicz K."/>
            <person name="Jones T."/>
            <person name="Grant M."/>
            <person name="Ambacheew D."/>
            <person name="Muzemil S."/>
            <person name="Studholme D.J."/>
        </authorList>
    </citation>
    <scope>NUCLEOTIDE SEQUENCE [LARGE SCALE GENOMIC DNA]</scope>
</reference>
<gene>
    <name evidence="2" type="ORF">B296_00050465</name>
</gene>
<organism evidence="2 3">
    <name type="scientific">Ensete ventricosum</name>
    <name type="common">Abyssinian banana</name>
    <name type="synonym">Musa ensete</name>
    <dbReference type="NCBI Taxonomy" id="4639"/>
    <lineage>
        <taxon>Eukaryota</taxon>
        <taxon>Viridiplantae</taxon>
        <taxon>Streptophyta</taxon>
        <taxon>Embryophyta</taxon>
        <taxon>Tracheophyta</taxon>
        <taxon>Spermatophyta</taxon>
        <taxon>Magnoliopsida</taxon>
        <taxon>Liliopsida</taxon>
        <taxon>Zingiberales</taxon>
        <taxon>Musaceae</taxon>
        <taxon>Ensete</taxon>
    </lineage>
</organism>
<feature type="region of interest" description="Disordered" evidence="1">
    <location>
        <begin position="81"/>
        <end position="100"/>
    </location>
</feature>
<accession>A0A426X1C5</accession>
<comment type="caution">
    <text evidence="2">The sequence shown here is derived from an EMBL/GenBank/DDBJ whole genome shotgun (WGS) entry which is preliminary data.</text>
</comment>
<evidence type="ECO:0000313" key="3">
    <source>
        <dbReference type="Proteomes" id="UP000287651"/>
    </source>
</evidence>
<evidence type="ECO:0000313" key="2">
    <source>
        <dbReference type="EMBL" id="RRT33292.1"/>
    </source>
</evidence>
<dbReference type="AlphaFoldDB" id="A0A426X1C5"/>
<sequence>MELQPDDGLRSSLGIGLGSDDVVGPHREFAKRFVEEIGKLAGNTSGDRRKKTRRLTTRMLEAAGLAGGLVFTQRKSVVDAGVPQEGGLGSGRKPVGVEPL</sequence>
<protein>
    <submittedName>
        <fullName evidence="2">Uncharacterized protein</fullName>
    </submittedName>
</protein>